<evidence type="ECO:0000256" key="3">
    <source>
        <dbReference type="ARBA" id="ARBA00022603"/>
    </source>
</evidence>
<dbReference type="PROSITE" id="PS00092">
    <property type="entry name" value="N6_MTASE"/>
    <property type="match status" value="1"/>
</dbReference>
<dbReference type="GO" id="GO:0003677">
    <property type="term" value="F:DNA binding"/>
    <property type="evidence" value="ECO:0007669"/>
    <property type="project" value="InterPro"/>
</dbReference>
<evidence type="ECO:0000313" key="10">
    <source>
        <dbReference type="Proteomes" id="UP000253872"/>
    </source>
</evidence>
<dbReference type="Pfam" id="PF02384">
    <property type="entry name" value="N6_Mtase"/>
    <property type="match status" value="1"/>
</dbReference>
<evidence type="ECO:0000256" key="2">
    <source>
        <dbReference type="ARBA" id="ARBA00011900"/>
    </source>
</evidence>
<keyword evidence="6" id="KW-0680">Restriction system</keyword>
<dbReference type="REBASE" id="300355">
    <property type="entry name" value="Hsp1239ORF2725P"/>
</dbReference>
<comment type="caution">
    <text evidence="9">The sequence shown here is derived from an EMBL/GenBank/DDBJ whole genome shotgun (WGS) entry which is preliminary data.</text>
</comment>
<gene>
    <name evidence="9" type="ORF">DPV93_02725</name>
</gene>
<evidence type="ECO:0000256" key="5">
    <source>
        <dbReference type="ARBA" id="ARBA00022691"/>
    </source>
</evidence>
<reference evidence="9 10" key="1">
    <citation type="submission" date="2018-05" db="EMBL/GenBank/DDBJ databases">
        <title>Draft Genome Sequences for a Diverse set of 7 Haemophilus Species.</title>
        <authorList>
            <person name="Nichols M."/>
            <person name="Topaz N."/>
            <person name="Wang X."/>
            <person name="Wang X."/>
            <person name="Boxrud D."/>
        </authorList>
    </citation>
    <scope>NUCLEOTIDE SEQUENCE [LARGE SCALE GENOMIC DNA]</scope>
    <source>
        <strain evidence="9 10">C2002001239</strain>
    </source>
</reference>
<comment type="catalytic activity">
    <reaction evidence="7">
        <text>a 2'-deoxyadenosine in DNA + S-adenosyl-L-methionine = an N(6)-methyl-2'-deoxyadenosine in DNA + S-adenosyl-L-homocysteine + H(+)</text>
        <dbReference type="Rhea" id="RHEA:15197"/>
        <dbReference type="Rhea" id="RHEA-COMP:12418"/>
        <dbReference type="Rhea" id="RHEA-COMP:12419"/>
        <dbReference type="ChEBI" id="CHEBI:15378"/>
        <dbReference type="ChEBI" id="CHEBI:57856"/>
        <dbReference type="ChEBI" id="CHEBI:59789"/>
        <dbReference type="ChEBI" id="CHEBI:90615"/>
        <dbReference type="ChEBI" id="CHEBI:90616"/>
        <dbReference type="EC" id="2.1.1.72"/>
    </reaction>
</comment>
<protein>
    <recommendedName>
        <fullName evidence="2">site-specific DNA-methyltransferase (adenine-specific)</fullName>
        <ecNumber evidence="2">2.1.1.72</ecNumber>
    </recommendedName>
</protein>
<dbReference type="PANTHER" id="PTHR42933:SF3">
    <property type="entry name" value="TYPE I RESTRICTION ENZYME MJAVIII METHYLASE SUBUNIT"/>
    <property type="match status" value="1"/>
</dbReference>
<accession>A0A369YDX9</accession>
<dbReference type="SUPFAM" id="SSF53335">
    <property type="entry name" value="S-adenosyl-L-methionine-dependent methyltransferases"/>
    <property type="match status" value="1"/>
</dbReference>
<dbReference type="InterPro" id="IPR051537">
    <property type="entry name" value="DNA_Adenine_Mtase"/>
</dbReference>
<name>A0A369YDX9_9PAST</name>
<evidence type="ECO:0000256" key="6">
    <source>
        <dbReference type="ARBA" id="ARBA00022747"/>
    </source>
</evidence>
<dbReference type="EC" id="2.1.1.72" evidence="2"/>
<dbReference type="EMBL" id="QEPN01000002">
    <property type="protein sequence ID" value="RDE73019.1"/>
    <property type="molecule type" value="Genomic_DNA"/>
</dbReference>
<sequence>MDRTAIINRIGIEYHTPNIEGGEYSYVAEAGSKQALIIALGREPKHFKLDIRFESDDIVILVETKQRFTKNDEIQIKEYLDEERALHIGKKIICILANTKDDKIKVWKQSIDNNGWLKNEVILETMDYYKSLFFESKQNNREKVLKNTYNLNELLHKKNIDEKLRSQFVGTTLLYIKDTISKKGYSVINNEVCDNLKSYWSGLSEKQICTGIEDTLDGLLNGSENKEKKVALIKTNILKNQKVRSLNVKSWIEILDKITRDIYAYIDSQSSEGQDILNLFFIAFNKYTGKSDKNQAFTPDHITEFMCRITEVDRTKKILDGTCGSGSFLVQALVKKIADCNAMKATVEQRLSWAETVKREHIFGIEIEENAYGLATTNMLIHGDGNSNIILGNLFENKEFIKSANPDVILMNPPYNAKPITIPNAYKKDWSKQARDGKEDPTKGLVFIQFISDSIKEINIYREQEGKKKQEVKLAVLLPVSVAIGSSSILTQAKHKILEDNTLEAVFTLPNEIFYPGASASACCMVFTLGKPHVNSDGTRNKTFFGYYKDDGFKKKKNLGRVEQFDSDNNSLWKRIEEDWVSMYRNKTVVDGLSAMAEVDGDDEWLCEAYMKTDYSKLTQDDFQNTLNNYLSYKIKSGEIYES</sequence>
<dbReference type="PRINTS" id="PR00507">
    <property type="entry name" value="N12N6MTFRASE"/>
</dbReference>
<dbReference type="InterPro" id="IPR003356">
    <property type="entry name" value="DNA_methylase_A-5"/>
</dbReference>
<evidence type="ECO:0000256" key="7">
    <source>
        <dbReference type="ARBA" id="ARBA00047942"/>
    </source>
</evidence>
<dbReference type="GO" id="GO:0008170">
    <property type="term" value="F:N-methyltransferase activity"/>
    <property type="evidence" value="ECO:0007669"/>
    <property type="project" value="InterPro"/>
</dbReference>
<organism evidence="9 10">
    <name type="scientific">Haemophilus sputorum</name>
    <dbReference type="NCBI Taxonomy" id="1078480"/>
    <lineage>
        <taxon>Bacteria</taxon>
        <taxon>Pseudomonadati</taxon>
        <taxon>Pseudomonadota</taxon>
        <taxon>Gammaproteobacteria</taxon>
        <taxon>Pasteurellales</taxon>
        <taxon>Pasteurellaceae</taxon>
        <taxon>Haemophilus</taxon>
    </lineage>
</organism>
<evidence type="ECO:0000313" key="9">
    <source>
        <dbReference type="EMBL" id="RDE73019.1"/>
    </source>
</evidence>
<evidence type="ECO:0000259" key="8">
    <source>
        <dbReference type="Pfam" id="PF02384"/>
    </source>
</evidence>
<evidence type="ECO:0000256" key="4">
    <source>
        <dbReference type="ARBA" id="ARBA00022679"/>
    </source>
</evidence>
<feature type="domain" description="DNA methylase adenine-specific" evidence="8">
    <location>
        <begin position="285"/>
        <end position="561"/>
    </location>
</feature>
<evidence type="ECO:0000256" key="1">
    <source>
        <dbReference type="ARBA" id="ARBA00006594"/>
    </source>
</evidence>
<proteinExistence type="inferred from homology"/>
<dbReference type="GO" id="GO:0032259">
    <property type="term" value="P:methylation"/>
    <property type="evidence" value="ECO:0007669"/>
    <property type="project" value="UniProtKB-KW"/>
</dbReference>
<keyword evidence="4 9" id="KW-0808">Transferase</keyword>
<comment type="similarity">
    <text evidence="1">Belongs to the N(4)/N(6)-methyltransferase family.</text>
</comment>
<dbReference type="GO" id="GO:0009307">
    <property type="term" value="P:DNA restriction-modification system"/>
    <property type="evidence" value="ECO:0007669"/>
    <property type="project" value="UniProtKB-KW"/>
</dbReference>
<dbReference type="InterPro" id="IPR029063">
    <property type="entry name" value="SAM-dependent_MTases_sf"/>
</dbReference>
<dbReference type="PANTHER" id="PTHR42933">
    <property type="entry name" value="SLR6095 PROTEIN"/>
    <property type="match status" value="1"/>
</dbReference>
<dbReference type="GO" id="GO:0009007">
    <property type="term" value="F:site-specific DNA-methyltransferase (adenine-specific) activity"/>
    <property type="evidence" value="ECO:0007669"/>
    <property type="project" value="UniProtKB-EC"/>
</dbReference>
<keyword evidence="5" id="KW-0949">S-adenosyl-L-methionine</keyword>
<dbReference type="InterPro" id="IPR002052">
    <property type="entry name" value="DNA_methylase_N6_adenine_CS"/>
</dbReference>
<dbReference type="Proteomes" id="UP000253872">
    <property type="component" value="Unassembled WGS sequence"/>
</dbReference>
<dbReference type="Gene3D" id="3.40.50.150">
    <property type="entry name" value="Vaccinia Virus protein VP39"/>
    <property type="match status" value="1"/>
</dbReference>
<dbReference type="AlphaFoldDB" id="A0A369YDX9"/>
<dbReference type="RefSeq" id="WP_111402034.1">
    <property type="nucleotide sequence ID" value="NZ_QEPN01000002.1"/>
</dbReference>
<keyword evidence="3 9" id="KW-0489">Methyltransferase</keyword>